<sequence>MKQISFYQLQNYKIQIGYICNELGLSNPGVNHKNYFARVQYLSCFHFHRYLYKIVYAGLVLVRTI</sequence>
<comment type="caution">
    <text evidence="1">The sequence shown here is derived from an EMBL/GenBank/DDBJ whole genome shotgun (WGS) entry which is preliminary data.</text>
</comment>
<dbReference type="HOGENOM" id="CLU_2850892_0_0_1"/>
<dbReference type="Proteomes" id="UP000022910">
    <property type="component" value="Unassembled WGS sequence"/>
</dbReference>
<dbReference type="EMBL" id="JEMT01020719">
    <property type="protein sequence ID" value="EXX65727.1"/>
    <property type="molecule type" value="Genomic_DNA"/>
</dbReference>
<organism evidence="1 2">
    <name type="scientific">Rhizophagus irregularis (strain DAOM 197198w)</name>
    <name type="common">Glomus intraradices</name>
    <dbReference type="NCBI Taxonomy" id="1432141"/>
    <lineage>
        <taxon>Eukaryota</taxon>
        <taxon>Fungi</taxon>
        <taxon>Fungi incertae sedis</taxon>
        <taxon>Mucoromycota</taxon>
        <taxon>Glomeromycotina</taxon>
        <taxon>Glomeromycetes</taxon>
        <taxon>Glomerales</taxon>
        <taxon>Glomeraceae</taxon>
        <taxon>Rhizophagus</taxon>
    </lineage>
</organism>
<evidence type="ECO:0000313" key="1">
    <source>
        <dbReference type="EMBL" id="EXX65727.1"/>
    </source>
</evidence>
<reference evidence="1 2" key="1">
    <citation type="submission" date="2014-02" db="EMBL/GenBank/DDBJ databases">
        <title>Single nucleus genome sequencing reveals high similarity among nuclei of an endomycorrhizal fungus.</title>
        <authorList>
            <person name="Lin K."/>
            <person name="Geurts R."/>
            <person name="Zhang Z."/>
            <person name="Limpens E."/>
            <person name="Saunders D.G."/>
            <person name="Mu D."/>
            <person name="Pang E."/>
            <person name="Cao H."/>
            <person name="Cha H."/>
            <person name="Lin T."/>
            <person name="Zhou Q."/>
            <person name="Shang Y."/>
            <person name="Li Y."/>
            <person name="Ivanov S."/>
            <person name="Sharma T."/>
            <person name="Velzen R.V."/>
            <person name="Ruijter N.D."/>
            <person name="Aanen D.K."/>
            <person name="Win J."/>
            <person name="Kamoun S."/>
            <person name="Bisseling T."/>
            <person name="Huang S."/>
        </authorList>
    </citation>
    <scope>NUCLEOTIDE SEQUENCE [LARGE SCALE GENOMIC DNA]</scope>
    <source>
        <strain evidence="2">DAOM197198w</strain>
    </source>
</reference>
<gene>
    <name evidence="1" type="ORF">RirG_130500</name>
</gene>
<evidence type="ECO:0000313" key="2">
    <source>
        <dbReference type="Proteomes" id="UP000022910"/>
    </source>
</evidence>
<dbReference type="AlphaFoldDB" id="A0A015J851"/>
<accession>A0A015J851</accession>
<proteinExistence type="predicted"/>
<protein>
    <submittedName>
        <fullName evidence="1">Uncharacterized protein</fullName>
    </submittedName>
</protein>
<keyword evidence="2" id="KW-1185">Reference proteome</keyword>
<name>A0A015J851_RHIIW</name>